<dbReference type="Proteomes" id="UP000437748">
    <property type="component" value="Unassembled WGS sequence"/>
</dbReference>
<feature type="transmembrane region" description="Helical" evidence="1">
    <location>
        <begin position="104"/>
        <end position="124"/>
    </location>
</feature>
<protein>
    <submittedName>
        <fullName evidence="2">Uncharacterized protein</fullName>
    </submittedName>
</protein>
<evidence type="ECO:0000313" key="2">
    <source>
        <dbReference type="EMBL" id="KAB8039142.1"/>
    </source>
</evidence>
<evidence type="ECO:0000313" key="3">
    <source>
        <dbReference type="Proteomes" id="UP000437748"/>
    </source>
</evidence>
<dbReference type="OrthoDB" id="9845769at2"/>
<name>A0A6N6VSN7_9BACT</name>
<feature type="transmembrane region" description="Helical" evidence="1">
    <location>
        <begin position="315"/>
        <end position="337"/>
    </location>
</feature>
<keyword evidence="1" id="KW-1133">Transmembrane helix</keyword>
<comment type="caution">
    <text evidence="2">The sequence shown here is derived from an EMBL/GenBank/DDBJ whole genome shotgun (WGS) entry which is preliminary data.</text>
</comment>
<organism evidence="2 3">
    <name type="scientific">Silvanigrella paludirubra</name>
    <dbReference type="NCBI Taxonomy" id="2499159"/>
    <lineage>
        <taxon>Bacteria</taxon>
        <taxon>Pseudomonadati</taxon>
        <taxon>Bdellovibrionota</taxon>
        <taxon>Oligoflexia</taxon>
        <taxon>Silvanigrellales</taxon>
        <taxon>Silvanigrellaceae</taxon>
        <taxon>Silvanigrella</taxon>
    </lineage>
</organism>
<keyword evidence="1" id="KW-0472">Membrane</keyword>
<feature type="transmembrane region" description="Helical" evidence="1">
    <location>
        <begin position="6"/>
        <end position="27"/>
    </location>
</feature>
<keyword evidence="3" id="KW-1185">Reference proteome</keyword>
<sequence length="362" mass="40921">MILDDMFETSTYLCLIGVALYISYKYLYGFYKRDAFIDIIKYFGAFTVGYLILKSLININHTISIEQDTVQVQEGIYRVGAWIFHIESIAKAAESLTHVISNSAVGSATASASILLSAMMFHSRMLMGGWRSHNEVVEAFFISLVTFFCLSYFDVFFNTMTSLLDEFSNIFFGDDLYARYAETMAPMNMLLVQCKTTILEASVWDFTKLISSVVAGFYIIILFIFSCVNFILFSIQYLCLMGIPLVTIIFTFMSGIDPFRPIRITGAVVLLTFLSKLQIFFLASMSRWTIHDYSGSITEMNNDIVDGAGFVGDNFFLLLKLVGGLAFFILIIALVSWKMFDFILNVIGVNQFAQLKSVMRKG</sequence>
<feature type="transmembrane region" description="Helical" evidence="1">
    <location>
        <begin position="136"/>
        <end position="157"/>
    </location>
</feature>
<proteinExistence type="predicted"/>
<evidence type="ECO:0000256" key="1">
    <source>
        <dbReference type="SAM" id="Phobius"/>
    </source>
</evidence>
<feature type="transmembrane region" description="Helical" evidence="1">
    <location>
        <begin position="39"/>
        <end position="57"/>
    </location>
</feature>
<keyword evidence="1" id="KW-0812">Transmembrane</keyword>
<accession>A0A6N6VSN7</accession>
<dbReference type="AlphaFoldDB" id="A0A6N6VSN7"/>
<reference evidence="2 3" key="1">
    <citation type="submission" date="2019-10" db="EMBL/GenBank/DDBJ databases">
        <title>New species of Slilvanegrellaceae.</title>
        <authorList>
            <person name="Pitt A."/>
            <person name="Hahn M.W."/>
        </authorList>
    </citation>
    <scope>NUCLEOTIDE SEQUENCE [LARGE SCALE GENOMIC DNA]</scope>
    <source>
        <strain evidence="2 3">SP-Ram-0.45-NSY-1</strain>
    </source>
</reference>
<dbReference type="RefSeq" id="WP_153420541.1">
    <property type="nucleotide sequence ID" value="NZ_WFLM01000003.1"/>
</dbReference>
<feature type="transmembrane region" description="Helical" evidence="1">
    <location>
        <begin position="206"/>
        <end position="225"/>
    </location>
</feature>
<feature type="transmembrane region" description="Helical" evidence="1">
    <location>
        <begin position="231"/>
        <end position="252"/>
    </location>
</feature>
<dbReference type="EMBL" id="WFLM01000003">
    <property type="protein sequence ID" value="KAB8039142.1"/>
    <property type="molecule type" value="Genomic_DNA"/>
</dbReference>
<feature type="transmembrane region" description="Helical" evidence="1">
    <location>
        <begin position="264"/>
        <end position="283"/>
    </location>
</feature>
<gene>
    <name evidence="2" type="ORF">GCL60_09815</name>
</gene>